<name>A0ABT9ZS97_9BACI</name>
<accession>A0ABT9ZS97</accession>
<comment type="caution">
    <text evidence="7">The sequence shown here is derived from an EMBL/GenBank/DDBJ whole genome shotgun (WGS) entry which is preliminary data.</text>
</comment>
<gene>
    <name evidence="7" type="ORF">J2S74_000417</name>
</gene>
<evidence type="ECO:0000256" key="1">
    <source>
        <dbReference type="ARBA" id="ARBA00010641"/>
    </source>
</evidence>
<reference evidence="7 8" key="1">
    <citation type="submission" date="2023-07" db="EMBL/GenBank/DDBJ databases">
        <title>Genomic Encyclopedia of Type Strains, Phase IV (KMG-IV): sequencing the most valuable type-strain genomes for metagenomic binning, comparative biology and taxonomic classification.</title>
        <authorList>
            <person name="Goeker M."/>
        </authorList>
    </citation>
    <scope>NUCLEOTIDE SEQUENCE [LARGE SCALE GENOMIC DNA]</scope>
    <source>
        <strain evidence="7 8">DSM 9768</strain>
    </source>
</reference>
<evidence type="ECO:0000256" key="3">
    <source>
        <dbReference type="ARBA" id="ARBA00023082"/>
    </source>
</evidence>
<dbReference type="NCBIfam" id="NF006930">
    <property type="entry name" value="PRK09415.1"/>
    <property type="match status" value="1"/>
</dbReference>
<evidence type="ECO:0000256" key="4">
    <source>
        <dbReference type="ARBA" id="ARBA00023163"/>
    </source>
</evidence>
<dbReference type="EMBL" id="JAUSUG010000001">
    <property type="protein sequence ID" value="MDQ0253045.1"/>
    <property type="molecule type" value="Genomic_DNA"/>
</dbReference>
<dbReference type="Gene3D" id="1.10.1740.10">
    <property type="match status" value="1"/>
</dbReference>
<dbReference type="RefSeq" id="WP_307321142.1">
    <property type="nucleotide sequence ID" value="NZ_JAUSUG010000001.1"/>
</dbReference>
<dbReference type="NCBIfam" id="TIGR02937">
    <property type="entry name" value="sigma70-ECF"/>
    <property type="match status" value="1"/>
</dbReference>
<dbReference type="Proteomes" id="UP001230005">
    <property type="component" value="Unassembled WGS sequence"/>
</dbReference>
<feature type="domain" description="RNA polymerase sigma factor 70 region 4 type 2" evidence="6">
    <location>
        <begin position="125"/>
        <end position="175"/>
    </location>
</feature>
<sequence length="183" mass="21763">MSELEQVAVSAEEHETDREQLIDQLMEKYGNDILHLVYTYVKNQTTAEDLTQEIFIKCYEKLDDFKQQSSMKTWLYRIAINHSKDYLRSWHYRKITLNDKIAEYIPSKSKQVEEEIIAKNEETTLTKAVMALPIKYREIVFLHYYEELTLLEISSTTTTNINTVKTRLKRAKELLKDMIKEEV</sequence>
<dbReference type="InterPro" id="IPR013324">
    <property type="entry name" value="RNA_pol_sigma_r3/r4-like"/>
</dbReference>
<keyword evidence="3" id="KW-0731">Sigma factor</keyword>
<evidence type="ECO:0000256" key="2">
    <source>
        <dbReference type="ARBA" id="ARBA00023015"/>
    </source>
</evidence>
<keyword evidence="2" id="KW-0805">Transcription regulation</keyword>
<dbReference type="InterPro" id="IPR036388">
    <property type="entry name" value="WH-like_DNA-bd_sf"/>
</dbReference>
<organism evidence="7 8">
    <name type="scientific">Evansella vedderi</name>
    <dbReference type="NCBI Taxonomy" id="38282"/>
    <lineage>
        <taxon>Bacteria</taxon>
        <taxon>Bacillati</taxon>
        <taxon>Bacillota</taxon>
        <taxon>Bacilli</taxon>
        <taxon>Bacillales</taxon>
        <taxon>Bacillaceae</taxon>
        <taxon>Evansella</taxon>
    </lineage>
</organism>
<dbReference type="InterPro" id="IPR007627">
    <property type="entry name" value="RNA_pol_sigma70_r2"/>
</dbReference>
<keyword evidence="4" id="KW-0804">Transcription</keyword>
<feature type="domain" description="RNA polymerase sigma-70 region 2" evidence="5">
    <location>
        <begin position="25"/>
        <end position="89"/>
    </location>
</feature>
<comment type="similarity">
    <text evidence="1">Belongs to the sigma-70 factor family. ECF subfamily.</text>
</comment>
<dbReference type="SUPFAM" id="SSF88659">
    <property type="entry name" value="Sigma3 and sigma4 domains of RNA polymerase sigma factors"/>
    <property type="match status" value="1"/>
</dbReference>
<dbReference type="Pfam" id="PF04542">
    <property type="entry name" value="Sigma70_r2"/>
    <property type="match status" value="1"/>
</dbReference>
<evidence type="ECO:0000259" key="5">
    <source>
        <dbReference type="Pfam" id="PF04542"/>
    </source>
</evidence>
<evidence type="ECO:0000313" key="7">
    <source>
        <dbReference type="EMBL" id="MDQ0253045.1"/>
    </source>
</evidence>
<keyword evidence="8" id="KW-1185">Reference proteome</keyword>
<dbReference type="SUPFAM" id="SSF88946">
    <property type="entry name" value="Sigma2 domain of RNA polymerase sigma factors"/>
    <property type="match status" value="1"/>
</dbReference>
<proteinExistence type="inferred from homology"/>
<dbReference type="InterPro" id="IPR013325">
    <property type="entry name" value="RNA_pol_sigma_r2"/>
</dbReference>
<dbReference type="PANTHER" id="PTHR43133">
    <property type="entry name" value="RNA POLYMERASE ECF-TYPE SIGMA FACTO"/>
    <property type="match status" value="1"/>
</dbReference>
<protein>
    <submittedName>
        <fullName evidence="7">RNA polymerase sigma-70 factor (ECF subfamily)</fullName>
    </submittedName>
</protein>
<dbReference type="InterPro" id="IPR014284">
    <property type="entry name" value="RNA_pol_sigma-70_dom"/>
</dbReference>
<dbReference type="PANTHER" id="PTHR43133:SF60">
    <property type="entry name" value="RNA POLYMERASE SIGMA FACTOR SIGV"/>
    <property type="match status" value="1"/>
</dbReference>
<dbReference type="Pfam" id="PF08281">
    <property type="entry name" value="Sigma70_r4_2"/>
    <property type="match status" value="1"/>
</dbReference>
<evidence type="ECO:0000313" key="8">
    <source>
        <dbReference type="Proteomes" id="UP001230005"/>
    </source>
</evidence>
<dbReference type="InterPro" id="IPR013249">
    <property type="entry name" value="RNA_pol_sigma70_r4_t2"/>
</dbReference>
<dbReference type="InterPro" id="IPR039425">
    <property type="entry name" value="RNA_pol_sigma-70-like"/>
</dbReference>
<dbReference type="Gene3D" id="1.10.10.10">
    <property type="entry name" value="Winged helix-like DNA-binding domain superfamily/Winged helix DNA-binding domain"/>
    <property type="match status" value="1"/>
</dbReference>
<evidence type="ECO:0000259" key="6">
    <source>
        <dbReference type="Pfam" id="PF08281"/>
    </source>
</evidence>